<sequence length="262" mass="28138">MSGHEQNADDELDRLLGDADADLDRALRRVVDPDAGLGTVLDQAGRASSTQESPRFRKPKRVWPLYLVCDTSASMAGEPIADLNAAIADFLDVVAAEVSGTDVVMVAVIGFGSESRLVLPLTRLDRLTAVPALTAAGVTNYQAAFEMLRDTVTRDVADLRGRGMMRFGRPFVLFISDGRPTDQSGRLAPEDVAWRLLAKQLRDRQQAEIVALGFGHADRAILADIAAGSVVMADAGSPDLRVWLAGTSAAALRKRLRADVQT</sequence>
<evidence type="ECO:0000313" key="2">
    <source>
        <dbReference type="EMBL" id="OPC76419.1"/>
    </source>
</evidence>
<evidence type="ECO:0000259" key="1">
    <source>
        <dbReference type="PROSITE" id="PS50234"/>
    </source>
</evidence>
<reference evidence="2 3" key="1">
    <citation type="submission" date="2017-03" db="EMBL/GenBank/DDBJ databases">
        <title>Draft genome sequence of Streptomyces scabrisporus NF3, endophyte isolated from Amphipterygium adstringens.</title>
        <authorList>
            <person name="Vazquez M."/>
            <person name="Ceapa C.D."/>
            <person name="Rodriguez Luna D."/>
            <person name="Sanchez Esquivel S."/>
        </authorList>
    </citation>
    <scope>NUCLEOTIDE SEQUENCE [LARGE SCALE GENOMIC DNA]</scope>
    <source>
        <strain evidence="2 3">NF3</strain>
    </source>
</reference>
<gene>
    <name evidence="2" type="ORF">B4N89_47300</name>
</gene>
<keyword evidence="3" id="KW-1185">Reference proteome</keyword>
<feature type="domain" description="VWFA" evidence="1">
    <location>
        <begin position="64"/>
        <end position="260"/>
    </location>
</feature>
<dbReference type="EMBL" id="MWQN01000008">
    <property type="protein sequence ID" value="OPC76419.1"/>
    <property type="molecule type" value="Genomic_DNA"/>
</dbReference>
<protein>
    <recommendedName>
        <fullName evidence="1">VWFA domain-containing protein</fullName>
    </recommendedName>
</protein>
<dbReference type="SMART" id="SM00327">
    <property type="entry name" value="VWA"/>
    <property type="match status" value="1"/>
</dbReference>
<accession>A0A1T3NHY1</accession>
<dbReference type="SUPFAM" id="SSF53300">
    <property type="entry name" value="vWA-like"/>
    <property type="match status" value="1"/>
</dbReference>
<dbReference type="InterPro" id="IPR036465">
    <property type="entry name" value="vWFA_dom_sf"/>
</dbReference>
<dbReference type="Gene3D" id="3.40.50.410">
    <property type="entry name" value="von Willebrand factor, type A domain"/>
    <property type="match status" value="1"/>
</dbReference>
<dbReference type="PROSITE" id="PS50234">
    <property type="entry name" value="VWFA"/>
    <property type="match status" value="1"/>
</dbReference>
<proteinExistence type="predicted"/>
<dbReference type="Proteomes" id="UP000190037">
    <property type="component" value="Unassembled WGS sequence"/>
</dbReference>
<dbReference type="Pfam" id="PF00092">
    <property type="entry name" value="VWA"/>
    <property type="match status" value="1"/>
</dbReference>
<comment type="caution">
    <text evidence="2">The sequence shown here is derived from an EMBL/GenBank/DDBJ whole genome shotgun (WGS) entry which is preliminary data.</text>
</comment>
<name>A0A1T3NHY1_9ACTN</name>
<dbReference type="InterPro" id="IPR002035">
    <property type="entry name" value="VWF_A"/>
</dbReference>
<dbReference type="AlphaFoldDB" id="A0A1T3NHY1"/>
<evidence type="ECO:0000313" key="3">
    <source>
        <dbReference type="Proteomes" id="UP000190037"/>
    </source>
</evidence>
<organism evidence="2 3">
    <name type="scientific">Embleya scabrispora</name>
    <dbReference type="NCBI Taxonomy" id="159449"/>
    <lineage>
        <taxon>Bacteria</taxon>
        <taxon>Bacillati</taxon>
        <taxon>Actinomycetota</taxon>
        <taxon>Actinomycetes</taxon>
        <taxon>Kitasatosporales</taxon>
        <taxon>Streptomycetaceae</taxon>
        <taxon>Embleya</taxon>
    </lineage>
</organism>
<dbReference type="OrthoDB" id="9806395at2"/>
<dbReference type="RefSeq" id="WP_078982902.1">
    <property type="nucleotide sequence ID" value="NZ_MWQN01000008.1"/>
</dbReference>